<dbReference type="Pfam" id="PF01535">
    <property type="entry name" value="PPR"/>
    <property type="match status" value="4"/>
</dbReference>
<dbReference type="PANTHER" id="PTHR24015">
    <property type="entry name" value="OS07G0578800 PROTEIN-RELATED"/>
    <property type="match status" value="1"/>
</dbReference>
<keyword evidence="1" id="KW-0677">Repeat</keyword>
<reference evidence="6 7" key="1">
    <citation type="journal article" date="2020" name="bioRxiv">
        <title>Sequence and annotation of 42 cannabis genomes reveals extensive copy number variation in cannabinoid synthesis and pathogen resistance genes.</title>
        <authorList>
            <person name="Mckernan K.J."/>
            <person name="Helbert Y."/>
            <person name="Kane L.T."/>
            <person name="Ebling H."/>
            <person name="Zhang L."/>
            <person name="Liu B."/>
            <person name="Eaton Z."/>
            <person name="Mclaughlin S."/>
            <person name="Kingan S."/>
            <person name="Baybayan P."/>
            <person name="Concepcion G."/>
            <person name="Jordan M."/>
            <person name="Riva A."/>
            <person name="Barbazuk W."/>
            <person name="Harkins T."/>
        </authorList>
    </citation>
    <scope>NUCLEOTIDE SEQUENCE [LARGE SCALE GENOMIC DNA]</scope>
    <source>
        <strain evidence="6 7">cv. Jamaican Lion 4</strain>
        <strain evidence="5">Father</strain>
        <strain evidence="4">Mother</strain>
        <tissue evidence="4">Leaf</tissue>
    </source>
</reference>
<dbReference type="FunFam" id="1.25.40.10:FF:000196">
    <property type="entry name" value="Pentatricopeptide repeat-containing protein At4g14850"/>
    <property type="match status" value="1"/>
</dbReference>
<protein>
    <recommendedName>
        <fullName evidence="8">Pentatricopeptide repeat-containing protein</fullName>
    </recommendedName>
</protein>
<comment type="similarity">
    <text evidence="2">Belongs to the PPR family. PCMP-E subfamily.</text>
</comment>
<dbReference type="FunFam" id="1.25.40.10:FF:000090">
    <property type="entry name" value="Pentatricopeptide repeat-containing protein, chloroplastic"/>
    <property type="match status" value="1"/>
</dbReference>
<dbReference type="EMBL" id="JAATIP010000385">
    <property type="protein sequence ID" value="KAF4349787.1"/>
    <property type="molecule type" value="Genomic_DNA"/>
</dbReference>
<organism evidence="4 6">
    <name type="scientific">Cannabis sativa</name>
    <name type="common">Hemp</name>
    <name type="synonym">Marijuana</name>
    <dbReference type="NCBI Taxonomy" id="3483"/>
    <lineage>
        <taxon>Eukaryota</taxon>
        <taxon>Viridiplantae</taxon>
        <taxon>Streptophyta</taxon>
        <taxon>Embryophyta</taxon>
        <taxon>Tracheophyta</taxon>
        <taxon>Spermatophyta</taxon>
        <taxon>Magnoliopsida</taxon>
        <taxon>eudicotyledons</taxon>
        <taxon>Gunneridae</taxon>
        <taxon>Pentapetalae</taxon>
        <taxon>rosids</taxon>
        <taxon>fabids</taxon>
        <taxon>Rosales</taxon>
        <taxon>Cannabaceae</taxon>
        <taxon>Cannabis</taxon>
    </lineage>
</organism>
<proteinExistence type="inferred from homology"/>
<dbReference type="GO" id="GO:0003723">
    <property type="term" value="F:RNA binding"/>
    <property type="evidence" value="ECO:0007669"/>
    <property type="project" value="InterPro"/>
</dbReference>
<dbReference type="NCBIfam" id="TIGR00756">
    <property type="entry name" value="PPR"/>
    <property type="match status" value="6"/>
</dbReference>
<dbReference type="AlphaFoldDB" id="A0A7J6DUL1"/>
<dbReference type="InterPro" id="IPR046960">
    <property type="entry name" value="PPR_At4g14850-like_plant"/>
</dbReference>
<dbReference type="PANTHER" id="PTHR24015:SF1935">
    <property type="entry name" value="TETRATRICOPEPTIDE REPEAT (TPR)-LIKE SUPERFAMILY PROTEIN"/>
    <property type="match status" value="1"/>
</dbReference>
<comment type="caution">
    <text evidence="4">The sequence shown here is derived from an EMBL/GenBank/DDBJ whole genome shotgun (WGS) entry which is preliminary data.</text>
</comment>
<name>A0A7J6DUL1_CANSA</name>
<dbReference type="InterPro" id="IPR011990">
    <property type="entry name" value="TPR-like_helical_dom_sf"/>
</dbReference>
<feature type="repeat" description="PPR" evidence="3">
    <location>
        <begin position="83"/>
        <end position="117"/>
    </location>
</feature>
<evidence type="ECO:0000313" key="7">
    <source>
        <dbReference type="Proteomes" id="UP000583929"/>
    </source>
</evidence>
<dbReference type="InterPro" id="IPR002885">
    <property type="entry name" value="PPR_rpt"/>
</dbReference>
<dbReference type="FunFam" id="1.25.40.10:FF:000381">
    <property type="entry name" value="Pentatricopeptide repeat-containing protein"/>
    <property type="match status" value="1"/>
</dbReference>
<dbReference type="InterPro" id="IPR046848">
    <property type="entry name" value="E_motif"/>
</dbReference>
<dbReference type="EMBL" id="JAATIQ010000020">
    <property type="protein sequence ID" value="KAF4400031.1"/>
    <property type="molecule type" value="Genomic_DNA"/>
</dbReference>
<dbReference type="Pfam" id="PF13041">
    <property type="entry name" value="PPR_2"/>
    <property type="match status" value="2"/>
</dbReference>
<accession>A0A7J6DUL1</accession>
<evidence type="ECO:0000313" key="6">
    <source>
        <dbReference type="Proteomes" id="UP000525078"/>
    </source>
</evidence>
<gene>
    <name evidence="4" type="ORF">F8388_002509</name>
    <name evidence="5" type="ORF">G4B88_021245</name>
</gene>
<dbReference type="PROSITE" id="PS51375">
    <property type="entry name" value="PPR"/>
    <property type="match status" value="4"/>
</dbReference>
<evidence type="ECO:0000256" key="1">
    <source>
        <dbReference type="ARBA" id="ARBA00022737"/>
    </source>
</evidence>
<dbReference type="Proteomes" id="UP000583929">
    <property type="component" value="Unassembled WGS sequence"/>
</dbReference>
<feature type="repeat" description="PPR" evidence="3">
    <location>
        <begin position="184"/>
        <end position="218"/>
    </location>
</feature>
<dbReference type="Pfam" id="PF20431">
    <property type="entry name" value="E_motif"/>
    <property type="match status" value="1"/>
</dbReference>
<evidence type="ECO:0000313" key="4">
    <source>
        <dbReference type="EMBL" id="KAF4349787.1"/>
    </source>
</evidence>
<dbReference type="Gene3D" id="1.25.40.10">
    <property type="entry name" value="Tetratricopeptide repeat domain"/>
    <property type="match status" value="5"/>
</dbReference>
<evidence type="ECO:0000256" key="2">
    <source>
        <dbReference type="ARBA" id="ARBA00061659"/>
    </source>
</evidence>
<sequence>MQVPCWSHRLLSHSSSDYSLYMNILQHCIDRRTITPGLLVHNRVLTSGFDSNVHLNTKLVIFYAKIGRVLAARSIFDRMEDKNVVSWTAMVSGYTQNGCFRDALMVFLEMCRGGVKVNQFGYGSTLRACTSLRYLETGFQIQGCIQKSRFVENLFVQSALIDFHSKCGKMEDACSVFERMTKRDLVSWNAIIGGYAVQGYSEDSFRVFCSLMREGEHPDCFTLGSVLKALAGGSFLVKVSQVHALTIQLGYGSCNSLSGSLINAYGKCGSIENSFKLYMSMSEKDIIACTALISGYAQESNHGRVALDVLKEMTRMHLVFDQVALCSMLNICANIPSLSLGRQLHALIFKHQAYNDVAMGNALVDMYAKNGEIEEATRAFNEMEEKNIISWTSLIAGYGKHGFGHKAIELYKKMECEGLKPNDVTFLSLLCACSHTGLTGEGWECFNDMVSKHGILPREEHIACLVDIFARGGWLEEAFHLIGKMNVKQNASLWGSILGACNTYGNTRLGEVAAKHLFQVDPDNSANYVVLAGLYSATGAWDSAGNTRNFIEKRSLMKEPGHSLLQSTQSKFILLQPT</sequence>
<dbReference type="GO" id="GO:0009451">
    <property type="term" value="P:RNA modification"/>
    <property type="evidence" value="ECO:0007669"/>
    <property type="project" value="InterPro"/>
</dbReference>
<evidence type="ECO:0000256" key="3">
    <source>
        <dbReference type="PROSITE-ProRule" id="PRU00708"/>
    </source>
</evidence>
<dbReference type="Proteomes" id="UP000525078">
    <property type="component" value="Unassembled WGS sequence"/>
</dbReference>
<evidence type="ECO:0000313" key="5">
    <source>
        <dbReference type="EMBL" id="KAF4400031.1"/>
    </source>
</evidence>
<keyword evidence="7" id="KW-1185">Reference proteome</keyword>
<evidence type="ECO:0008006" key="8">
    <source>
        <dbReference type="Google" id="ProtNLM"/>
    </source>
</evidence>
<feature type="repeat" description="PPR" evidence="3">
    <location>
        <begin position="356"/>
        <end position="386"/>
    </location>
</feature>
<feature type="repeat" description="PPR" evidence="3">
    <location>
        <begin position="387"/>
        <end position="421"/>
    </location>
</feature>